<comment type="caution">
    <text evidence="5">Lacks conserved residue(s) required for the propagation of feature annotation.</text>
</comment>
<evidence type="ECO:0000256" key="5">
    <source>
        <dbReference type="PROSITE-ProRule" id="PRU01191"/>
    </source>
</evidence>
<dbReference type="InParanoid" id="A0A7J7DE07"/>
<dbReference type="EMBL" id="JAAARO010000007">
    <property type="protein sequence ID" value="KAF5744597.1"/>
    <property type="molecule type" value="Genomic_DNA"/>
</dbReference>
<sequence length="783" mass="88623">MDQSYTGFTDSIDSFKVDDQPSLANSDQYLNFENGFKFTVPSPDFSFDEIPFTPPTDLDPHDPSMYLTANQEGESSLPSASADEIFFALSTGWSPEGESSSPSDDSDSSDPVLRYISQMLMEENMENKPSMFHDPLALKATEKSLYEMIGEQYPPSPHQPQIHAESPDSKSFGGLSNRSTTSPSNLLSSQWVGEIGGYKQSSSEASLPGDYHLQSDSQPTSQISVNISNNLTNNSSGLSTSELVRSMFGDTESIRLFKKGLEEASKFLPSSNHPVIDLESNNGATPHKELALGEIVKEERIVRGGSPDRRGARKNHDREDLDFDELRSNKQSAVYMEETELSEMFDKVLLFPTGSGQPVCCDESPVQNETNKMSQSNRELNGSSIGKSTHGRRKSKKKETADLRTLLILCAQAVSVNDSRTAYELLKQIREDSSPSGDGSQRLAHYFANGLEARLLGSDTGFHNFCASLAFNKKFTAADMLKAYKTYISAFPFKKISNVFANKMIFKVAEDATTLHIVDFGILYGFQWPMLIQFLSMRPGGPPKLRITGIELPEAGFRPAERIEETGRRLAKYCERFNIPFEYNPIASQNWETIRIEDLNINSNEVLAVNCLFRFKNLYDETVEVDCPRNAVLNLIRKMNPRIFVHAIINGPYNAPFFDTRFREALFHFSALFDMFDTCLPCDDQQRLLFEREFYGRESMNVIAREGMERVERPETYKQWHIRNQRAGFMPLPLDQELMKKLRMKLKGYHKDFVIDEESHWLLMGWKGRIIYAASCWVPAWKS</sequence>
<accession>A0A7J7DE07</accession>
<reference evidence="7 8" key="1">
    <citation type="journal article" date="2020" name="Nat. Commun.">
        <title>Genome of Tripterygium wilfordii and identification of cytochrome P450 involved in triptolide biosynthesis.</title>
        <authorList>
            <person name="Tu L."/>
            <person name="Su P."/>
            <person name="Zhang Z."/>
            <person name="Gao L."/>
            <person name="Wang J."/>
            <person name="Hu T."/>
            <person name="Zhou J."/>
            <person name="Zhang Y."/>
            <person name="Zhao Y."/>
            <person name="Liu Y."/>
            <person name="Song Y."/>
            <person name="Tong Y."/>
            <person name="Lu Y."/>
            <person name="Yang J."/>
            <person name="Xu C."/>
            <person name="Jia M."/>
            <person name="Peters R.J."/>
            <person name="Huang L."/>
            <person name="Gao W."/>
        </authorList>
    </citation>
    <scope>NUCLEOTIDE SEQUENCE [LARGE SCALE GENOMIC DNA]</scope>
    <source>
        <strain evidence="8">cv. XIE 37</strain>
        <tissue evidence="7">Leaf</tissue>
    </source>
</reference>
<dbReference type="Pfam" id="PF03514">
    <property type="entry name" value="GRAS"/>
    <property type="match status" value="1"/>
</dbReference>
<keyword evidence="8" id="KW-1185">Reference proteome</keyword>
<dbReference type="AlphaFoldDB" id="A0A7J7DE07"/>
<keyword evidence="2" id="KW-0805">Transcription regulation</keyword>
<evidence type="ECO:0000256" key="4">
    <source>
        <dbReference type="ARBA" id="ARBA00023242"/>
    </source>
</evidence>
<feature type="region of interest" description="Leucine repeat II (LRII)" evidence="5">
    <location>
        <begin position="565"/>
        <end position="597"/>
    </location>
</feature>
<evidence type="ECO:0000256" key="3">
    <source>
        <dbReference type="ARBA" id="ARBA00023163"/>
    </source>
</evidence>
<feature type="short sequence motif" description="VHIID" evidence="5">
    <location>
        <begin position="515"/>
        <end position="519"/>
    </location>
</feature>
<dbReference type="GO" id="GO:0005634">
    <property type="term" value="C:nucleus"/>
    <property type="evidence" value="ECO:0007669"/>
    <property type="project" value="UniProtKB-SubCell"/>
</dbReference>
<feature type="region of interest" description="Disordered" evidence="6">
    <location>
        <begin position="92"/>
        <end position="111"/>
    </location>
</feature>
<proteinExistence type="inferred from homology"/>
<comment type="caution">
    <text evidence="7">The sequence shown here is derived from an EMBL/GenBank/DDBJ whole genome shotgun (WGS) entry which is preliminary data.</text>
</comment>
<feature type="compositionally biased region" description="Polar residues" evidence="6">
    <location>
        <begin position="67"/>
        <end position="79"/>
    </location>
</feature>
<feature type="region of interest" description="Disordered" evidence="6">
    <location>
        <begin position="303"/>
        <end position="322"/>
    </location>
</feature>
<evidence type="ECO:0000313" key="8">
    <source>
        <dbReference type="Proteomes" id="UP000593562"/>
    </source>
</evidence>
<comment type="subcellular location">
    <subcellularLocation>
        <location evidence="1">Nucleus</location>
    </subcellularLocation>
</comment>
<evidence type="ECO:0000256" key="6">
    <source>
        <dbReference type="SAM" id="MobiDB-lite"/>
    </source>
</evidence>
<evidence type="ECO:0000313" key="7">
    <source>
        <dbReference type="EMBL" id="KAF5744597.1"/>
    </source>
</evidence>
<dbReference type="PANTHER" id="PTHR31636">
    <property type="entry name" value="OSJNBA0084A10.13 PROTEIN-RELATED"/>
    <property type="match status" value="1"/>
</dbReference>
<feature type="region of interest" description="Disordered" evidence="6">
    <location>
        <begin position="150"/>
        <end position="187"/>
    </location>
</feature>
<feature type="region of interest" description="Disordered" evidence="6">
    <location>
        <begin position="49"/>
        <end position="79"/>
    </location>
</feature>
<keyword evidence="4" id="KW-0539">Nucleus</keyword>
<dbReference type="PROSITE" id="PS50985">
    <property type="entry name" value="GRAS"/>
    <property type="match status" value="1"/>
</dbReference>
<feature type="compositionally biased region" description="Polar residues" evidence="6">
    <location>
        <begin position="174"/>
        <end position="187"/>
    </location>
</feature>
<evidence type="ECO:0000256" key="1">
    <source>
        <dbReference type="ARBA" id="ARBA00004123"/>
    </source>
</evidence>
<feature type="region of interest" description="SAW" evidence="5">
    <location>
        <begin position="704"/>
        <end position="778"/>
    </location>
</feature>
<protein>
    <recommendedName>
        <fullName evidence="9">Scarecrow-like protein 14</fullName>
    </recommendedName>
</protein>
<evidence type="ECO:0000256" key="2">
    <source>
        <dbReference type="ARBA" id="ARBA00023015"/>
    </source>
</evidence>
<keyword evidence="3" id="KW-0804">Transcription</keyword>
<comment type="similarity">
    <text evidence="5">Belongs to the GRAS family.</text>
</comment>
<organism evidence="7 8">
    <name type="scientific">Tripterygium wilfordii</name>
    <name type="common">Thunder God vine</name>
    <dbReference type="NCBI Taxonomy" id="458696"/>
    <lineage>
        <taxon>Eukaryota</taxon>
        <taxon>Viridiplantae</taxon>
        <taxon>Streptophyta</taxon>
        <taxon>Embryophyta</taxon>
        <taxon>Tracheophyta</taxon>
        <taxon>Spermatophyta</taxon>
        <taxon>Magnoliopsida</taxon>
        <taxon>eudicotyledons</taxon>
        <taxon>Gunneridae</taxon>
        <taxon>Pentapetalae</taxon>
        <taxon>rosids</taxon>
        <taxon>fabids</taxon>
        <taxon>Celastrales</taxon>
        <taxon>Celastraceae</taxon>
        <taxon>Tripterygium</taxon>
    </lineage>
</organism>
<name>A0A7J7DE07_TRIWF</name>
<dbReference type="Proteomes" id="UP000593562">
    <property type="component" value="Unassembled WGS sequence"/>
</dbReference>
<dbReference type="OrthoDB" id="47276at2759"/>
<feature type="compositionally biased region" description="Polar residues" evidence="6">
    <location>
        <begin position="366"/>
        <end position="387"/>
    </location>
</feature>
<feature type="region of interest" description="VHIID" evidence="5">
    <location>
        <begin position="484"/>
        <end position="549"/>
    </location>
</feature>
<gene>
    <name evidence="7" type="ORF">HS088_TW07G00172</name>
</gene>
<evidence type="ECO:0008006" key="9">
    <source>
        <dbReference type="Google" id="ProtNLM"/>
    </source>
</evidence>
<feature type="region of interest" description="Disordered" evidence="6">
    <location>
        <begin position="366"/>
        <end position="398"/>
    </location>
</feature>
<dbReference type="InterPro" id="IPR005202">
    <property type="entry name" value="TF_GRAS"/>
</dbReference>